<protein>
    <submittedName>
        <fullName evidence="1">Uncharacterized protein</fullName>
    </submittedName>
</protein>
<organism evidence="2">
    <name type="scientific">Caenorhabditis remanei</name>
    <name type="common">Caenorhabditis vulgaris</name>
    <dbReference type="NCBI Taxonomy" id="31234"/>
    <lineage>
        <taxon>Eukaryota</taxon>
        <taxon>Metazoa</taxon>
        <taxon>Ecdysozoa</taxon>
        <taxon>Nematoda</taxon>
        <taxon>Chromadorea</taxon>
        <taxon>Rhabditida</taxon>
        <taxon>Rhabditina</taxon>
        <taxon>Rhabditomorpha</taxon>
        <taxon>Rhabditoidea</taxon>
        <taxon>Rhabditidae</taxon>
        <taxon>Peloderinae</taxon>
        <taxon>Caenorhabditis</taxon>
    </lineage>
</organism>
<dbReference type="EMBL" id="DS268670">
    <property type="protein sequence ID" value="EFO97937.1"/>
    <property type="molecule type" value="Genomic_DNA"/>
</dbReference>
<reference evidence="1" key="1">
    <citation type="submission" date="2007-07" db="EMBL/GenBank/DDBJ databases">
        <title>PCAP assembly of the Caenorhabditis remanei genome.</title>
        <authorList>
            <consortium name="The Caenorhabditis remanei Sequencing Consortium"/>
            <person name="Wilson R.K."/>
        </authorList>
    </citation>
    <scope>NUCLEOTIDE SEQUENCE [LARGE SCALE GENOMIC DNA]</scope>
    <source>
        <strain evidence="1">PB4641</strain>
    </source>
</reference>
<evidence type="ECO:0000313" key="1">
    <source>
        <dbReference type="EMBL" id="EFO97937.1"/>
    </source>
</evidence>
<dbReference type="InParanoid" id="E3NH92"/>
<evidence type="ECO:0000313" key="2">
    <source>
        <dbReference type="Proteomes" id="UP000008281"/>
    </source>
</evidence>
<accession>E3NH92</accession>
<gene>
    <name evidence="1" type="ORF">CRE_15001</name>
</gene>
<dbReference type="HOGENOM" id="CLU_2560475_0_0_1"/>
<sequence>MSSAARPYWPPKTKNFKGFRMSRDARKLCPNRQAEELNRYGEEVFSGLSNDINGNGRRNNTAKTTIVWRRGTTSSSLSNQHY</sequence>
<name>E3NH92_CAERE</name>
<dbReference type="AlphaFoldDB" id="E3NH92"/>
<dbReference type="Proteomes" id="UP000008281">
    <property type="component" value="Unassembled WGS sequence"/>
</dbReference>
<proteinExistence type="predicted"/>
<keyword evidence="2" id="KW-1185">Reference proteome</keyword>